<evidence type="ECO:0000313" key="3">
    <source>
        <dbReference type="Proteomes" id="UP001334501"/>
    </source>
</evidence>
<feature type="transmembrane region" description="Helical" evidence="1">
    <location>
        <begin position="20"/>
        <end position="38"/>
    </location>
</feature>
<keyword evidence="1" id="KW-0812">Transmembrane</keyword>
<evidence type="ECO:0000256" key="1">
    <source>
        <dbReference type="SAM" id="Phobius"/>
    </source>
</evidence>
<feature type="transmembrane region" description="Helical" evidence="1">
    <location>
        <begin position="409"/>
        <end position="429"/>
    </location>
</feature>
<feature type="transmembrane region" description="Helical" evidence="1">
    <location>
        <begin position="44"/>
        <end position="72"/>
    </location>
</feature>
<comment type="caution">
    <text evidence="2">The sequence shown here is derived from an EMBL/GenBank/DDBJ whole genome shotgun (WGS) entry which is preliminary data.</text>
</comment>
<dbReference type="EMBL" id="JAXGFO010000033">
    <property type="protein sequence ID" value="MEG3157772.1"/>
    <property type="molecule type" value="Genomic_DNA"/>
</dbReference>
<accession>A0ABU7YR32</accession>
<evidence type="ECO:0000313" key="2">
    <source>
        <dbReference type="EMBL" id="MEG3157772.1"/>
    </source>
</evidence>
<dbReference type="RefSeq" id="WP_412699853.1">
    <property type="nucleotide sequence ID" value="NZ_JAXGFO010000033.1"/>
</dbReference>
<protein>
    <submittedName>
        <fullName evidence="2">DUF445 domain-containing protein</fullName>
    </submittedName>
</protein>
<sequence>MLPPVAASPRAVALARRKRVAVAMLAAAAVLFVAATWMEVRHPHWAFGLLVAMAEAAMIGGLADWFAVVALFRHPLGQRWIPHTAIIPNRKDALGRALADFICNHFLEPGEVMRKLDEFDPASRLAVVLSRPENTARVGRLVVDLSPHLLALLDSERLHAFLERLTREQLRRMDVAALAGQVLEVMTHQRRHQALLDSVLRDIAGVLADPGTQETVAARIAPQLWSVLRLTGLDEPVARRLAERVVAGVGDLVDEMASEPDHELRLRFDHYAADFIARLRSDPALQRKVGEMRDRLLDDPALPRYVRGLWDDVLAWLRQDLLREDSEIAARAGRVAMVLGERLSADTSMRDWLNGWLRATVEPMVDRYRGSIRDFIVERVGRWDTRELVDELELSVGSDLQYIRYNGTAIGALIGGVLFGIVQLIAWLGR</sequence>
<keyword evidence="3" id="KW-1185">Reference proteome</keyword>
<dbReference type="PANTHER" id="PTHR38442">
    <property type="entry name" value="INNER MEMBRANE PROTEIN-RELATED"/>
    <property type="match status" value="1"/>
</dbReference>
<organism evidence="2 3">
    <name type="scientific">Lysobacter zhanggongensis</name>
    <dbReference type="NCBI Taxonomy" id="1774951"/>
    <lineage>
        <taxon>Bacteria</taxon>
        <taxon>Pseudomonadati</taxon>
        <taxon>Pseudomonadota</taxon>
        <taxon>Gammaproteobacteria</taxon>
        <taxon>Lysobacterales</taxon>
        <taxon>Lysobacteraceae</taxon>
        <taxon>Lysobacter</taxon>
    </lineage>
</organism>
<gene>
    <name evidence="2" type="ORF">SNE33_07720</name>
</gene>
<dbReference type="Proteomes" id="UP001334501">
    <property type="component" value="Unassembled WGS sequence"/>
</dbReference>
<dbReference type="InterPro" id="IPR007383">
    <property type="entry name" value="DUF445"/>
</dbReference>
<keyword evidence="1" id="KW-0472">Membrane</keyword>
<reference evidence="2 3" key="1">
    <citation type="journal article" date="2017" name="Curr. Microbiol.">
        <title>Lysobacter zhanggongensis sp. nov. Isolated from a Pit Mud.</title>
        <authorList>
            <person name="Zhang X.F."/>
            <person name="Wang H.H."/>
            <person name="Sun X.Y."/>
            <person name="Pan C.M."/>
        </authorList>
    </citation>
    <scope>NUCLEOTIDE SEQUENCE [LARGE SCALE GENOMIC DNA]</scope>
    <source>
        <strain evidence="2 3">ZGLJ7-1</strain>
    </source>
</reference>
<dbReference type="Pfam" id="PF04286">
    <property type="entry name" value="DUF445"/>
    <property type="match status" value="1"/>
</dbReference>
<proteinExistence type="predicted"/>
<dbReference type="PANTHER" id="PTHR38442:SF1">
    <property type="entry name" value="INNER MEMBRANE PROTEIN"/>
    <property type="match status" value="1"/>
</dbReference>
<name>A0ABU7YR32_9GAMM</name>
<keyword evidence="1" id="KW-1133">Transmembrane helix</keyword>